<keyword evidence="1" id="KW-1133">Transmembrane helix</keyword>
<evidence type="ECO:0000313" key="3">
    <source>
        <dbReference type="EMBL" id="KAI9264168.1"/>
    </source>
</evidence>
<evidence type="ECO:0000256" key="1">
    <source>
        <dbReference type="SAM" id="Phobius"/>
    </source>
</evidence>
<evidence type="ECO:0000313" key="2">
    <source>
        <dbReference type="EMBL" id="KAI9264162.1"/>
    </source>
</evidence>
<reference evidence="2" key="2">
    <citation type="submission" date="2023-02" db="EMBL/GenBank/DDBJ databases">
        <authorList>
            <consortium name="DOE Joint Genome Institute"/>
            <person name="Mondo S.J."/>
            <person name="Chang Y."/>
            <person name="Wang Y."/>
            <person name="Ahrendt S."/>
            <person name="Andreopoulos W."/>
            <person name="Barry K."/>
            <person name="Beard J."/>
            <person name="Benny G.L."/>
            <person name="Blankenship S."/>
            <person name="Bonito G."/>
            <person name="Cuomo C."/>
            <person name="Desiro A."/>
            <person name="Gervers K.A."/>
            <person name="Hundley H."/>
            <person name="Kuo A."/>
            <person name="LaButti K."/>
            <person name="Lang B.F."/>
            <person name="Lipzen A."/>
            <person name="O'Donnell K."/>
            <person name="Pangilinan J."/>
            <person name="Reynolds N."/>
            <person name="Sandor L."/>
            <person name="Smith M.W."/>
            <person name="Tsang A."/>
            <person name="Grigoriev I.V."/>
            <person name="Stajich J.E."/>
            <person name="Spatafora J.W."/>
        </authorList>
    </citation>
    <scope>NUCLEOTIDE SEQUENCE</scope>
    <source>
        <strain evidence="2">RSA 2281</strain>
    </source>
</reference>
<keyword evidence="4" id="KW-1185">Reference proteome</keyword>
<feature type="transmembrane region" description="Helical" evidence="1">
    <location>
        <begin position="148"/>
        <end position="175"/>
    </location>
</feature>
<accession>A0AAD5PE70</accession>
<sequence>MFLYQYRVLVVLSRFAINMAVVAIRGSFCRPDCVLFEASSSRYFLRRIQWHMCHKERVESPRKLGSSRQLWWMGNGSSGIKESVKVQEPFGMYVEYQNIMIDFSDGNKRIWIIYVCDDNISIFPNGKMELLFQIRRWTDLDIQLNRSIFFLIFHIHINWFLVPWRISIIASICIIKWRKKKTYSCEMITNVPHFTSYPTSTTYTRITSVTRTPESKTEDAQSIFCLSLIPLTIA</sequence>
<dbReference type="EMBL" id="JAIXMP010000012">
    <property type="protein sequence ID" value="KAI9264162.1"/>
    <property type="molecule type" value="Genomic_DNA"/>
</dbReference>
<keyword evidence="1" id="KW-0472">Membrane</keyword>
<dbReference type="AlphaFoldDB" id="A0AAD5PE70"/>
<comment type="caution">
    <text evidence="2">The sequence shown here is derived from an EMBL/GenBank/DDBJ whole genome shotgun (WGS) entry which is preliminary data.</text>
</comment>
<organism evidence="2 4">
    <name type="scientific">Phascolomyces articulosus</name>
    <dbReference type="NCBI Taxonomy" id="60185"/>
    <lineage>
        <taxon>Eukaryota</taxon>
        <taxon>Fungi</taxon>
        <taxon>Fungi incertae sedis</taxon>
        <taxon>Mucoromycota</taxon>
        <taxon>Mucoromycotina</taxon>
        <taxon>Mucoromycetes</taxon>
        <taxon>Mucorales</taxon>
        <taxon>Lichtheimiaceae</taxon>
        <taxon>Phascolomyces</taxon>
    </lineage>
</organism>
<keyword evidence="1" id="KW-0812">Transmembrane</keyword>
<dbReference type="EMBL" id="JAIXMP010000012">
    <property type="protein sequence ID" value="KAI9264168.1"/>
    <property type="molecule type" value="Genomic_DNA"/>
</dbReference>
<proteinExistence type="predicted"/>
<name>A0AAD5PE70_9FUNG</name>
<gene>
    <name evidence="2" type="ORF">BDA99DRAFT_571643</name>
    <name evidence="3" type="ORF">BDA99DRAFT_571649</name>
</gene>
<reference evidence="2" key="1">
    <citation type="journal article" date="2022" name="IScience">
        <title>Evolution of zygomycete secretomes and the origins of terrestrial fungal ecologies.</title>
        <authorList>
            <person name="Chang Y."/>
            <person name="Wang Y."/>
            <person name="Mondo S."/>
            <person name="Ahrendt S."/>
            <person name="Andreopoulos W."/>
            <person name="Barry K."/>
            <person name="Beard J."/>
            <person name="Benny G.L."/>
            <person name="Blankenship S."/>
            <person name="Bonito G."/>
            <person name="Cuomo C."/>
            <person name="Desiro A."/>
            <person name="Gervers K.A."/>
            <person name="Hundley H."/>
            <person name="Kuo A."/>
            <person name="LaButti K."/>
            <person name="Lang B.F."/>
            <person name="Lipzen A."/>
            <person name="O'Donnell K."/>
            <person name="Pangilinan J."/>
            <person name="Reynolds N."/>
            <person name="Sandor L."/>
            <person name="Smith M.E."/>
            <person name="Tsang A."/>
            <person name="Grigoriev I.V."/>
            <person name="Stajich J.E."/>
            <person name="Spatafora J.W."/>
        </authorList>
    </citation>
    <scope>NUCLEOTIDE SEQUENCE</scope>
    <source>
        <strain evidence="2">RSA 2281</strain>
    </source>
</reference>
<evidence type="ECO:0000313" key="4">
    <source>
        <dbReference type="Proteomes" id="UP001209540"/>
    </source>
</evidence>
<dbReference type="Proteomes" id="UP001209540">
    <property type="component" value="Unassembled WGS sequence"/>
</dbReference>
<protein>
    <submittedName>
        <fullName evidence="2">Uncharacterized protein</fullName>
    </submittedName>
</protein>